<evidence type="ECO:0000313" key="7">
    <source>
        <dbReference type="EMBL" id="CAF3852645.1"/>
    </source>
</evidence>
<dbReference type="PANTHER" id="PTHR45632">
    <property type="entry name" value="LD33804P"/>
    <property type="match status" value="1"/>
</dbReference>
<keyword evidence="8" id="KW-1185">Reference proteome</keyword>
<dbReference type="EMBL" id="CAJOBA010009492">
    <property type="protein sequence ID" value="CAF3852645.1"/>
    <property type="molecule type" value="Genomic_DNA"/>
</dbReference>
<dbReference type="InterPro" id="IPR011705">
    <property type="entry name" value="BACK"/>
</dbReference>
<dbReference type="InterPro" id="IPR000210">
    <property type="entry name" value="BTB/POZ_dom"/>
</dbReference>
<dbReference type="SMART" id="SM00225">
    <property type="entry name" value="BTB"/>
    <property type="match status" value="1"/>
</dbReference>
<proteinExistence type="predicted"/>
<dbReference type="EMBL" id="CAJOBC010001299">
    <property type="protein sequence ID" value="CAF3670235.1"/>
    <property type="molecule type" value="Genomic_DNA"/>
</dbReference>
<dbReference type="AlphaFoldDB" id="A0A813YIB4"/>
<accession>A0A813YIB4</accession>
<dbReference type="Gene3D" id="3.30.710.10">
    <property type="entry name" value="Potassium Channel Kv1.1, Chain A"/>
    <property type="match status" value="1"/>
</dbReference>
<dbReference type="SUPFAM" id="SSF54695">
    <property type="entry name" value="POZ domain"/>
    <property type="match status" value="1"/>
</dbReference>
<protein>
    <recommendedName>
        <fullName evidence="3">BTB domain-containing protein</fullName>
    </recommendedName>
</protein>
<dbReference type="InterPro" id="IPR011333">
    <property type="entry name" value="SKP1/BTB/POZ_sf"/>
</dbReference>
<evidence type="ECO:0000313" key="5">
    <source>
        <dbReference type="EMBL" id="CAF1091019.1"/>
    </source>
</evidence>
<dbReference type="Pfam" id="PF01344">
    <property type="entry name" value="Kelch_1"/>
    <property type="match status" value="1"/>
</dbReference>
<dbReference type="SMART" id="SM00875">
    <property type="entry name" value="BACK"/>
    <property type="match status" value="1"/>
</dbReference>
<dbReference type="Proteomes" id="UP000663829">
    <property type="component" value="Unassembled WGS sequence"/>
</dbReference>
<sequence length="640" mass="73852">MRVPYYLTSERTTIFFQNLYEYYESGEYCDLTITVAKQSFPCHRIVLASSSQYFSALLSHSFKENSQEKIELKNIASDTFQMILNFIYSGTITLEENNVQQLLVASDMFHLVDLIQFCCHFLSMSINIQNVIDVWILADEYNFSTLKQETEYYMLKHFNNVIGQENFRTIPKHLLQNLVSNDDLTVQCENDVLEAILKWCLAGDYERLNDLYELFDNVRFTYLSNEYVQKTIESVLNSMSEIDKLHFIKYINDYVKSFHNGSLLLNESTTLDFTEINNETANQQVNVSTKDISIDYVHTQLTSLIQRLIDHKVKELFPSDLNNNFMLNNTTLPRRGIRRSLLMFGGYGTIDFHPDNNPSLFDIGFKIRLNNEMTTLEFDSIDSMKDARMHHQTVVLNDLVYVVGGEDGDCMIYNSMEHYNIIEKRWYQSPSMLEPRCNFGLCVIFNRFLYAIGGQIGADINSTIEIYDSSTSQWTKSTCSLTSARYAFACTELNGLIYCFGGSDLFDIPLKTTEIINPTTNRTHLCTEMNEGRAYCTCCVFNEEIYVFGGINDNRDGLRSVEVYKHWEDKWYTVPSMYYPRVSPCVACLGQYLFVFGGRTGISSNSTILKSVECYDTERKLWTRINDLPINVFGASAAVC</sequence>
<dbReference type="PIRSF" id="PIRSF037037">
    <property type="entry name" value="Kelch-like_protein_gigaxonin"/>
    <property type="match status" value="1"/>
</dbReference>
<dbReference type="EMBL" id="CAJNOK010009475">
    <property type="protein sequence ID" value="CAF1091019.1"/>
    <property type="molecule type" value="Genomic_DNA"/>
</dbReference>
<gene>
    <name evidence="4" type="ORF">GPM918_LOCUS7803</name>
    <name evidence="5" type="ORF">OVA965_LOCUS18817</name>
    <name evidence="6" type="ORF">SRO942_LOCUS7803</name>
    <name evidence="7" type="ORF">TMI583_LOCUS18829</name>
</gene>
<dbReference type="SUPFAM" id="SSF117281">
    <property type="entry name" value="Kelch motif"/>
    <property type="match status" value="1"/>
</dbReference>
<evidence type="ECO:0000313" key="4">
    <source>
        <dbReference type="EMBL" id="CAF0884784.1"/>
    </source>
</evidence>
<dbReference type="Proteomes" id="UP000682733">
    <property type="component" value="Unassembled WGS sequence"/>
</dbReference>
<evidence type="ECO:0000259" key="3">
    <source>
        <dbReference type="PROSITE" id="PS50097"/>
    </source>
</evidence>
<dbReference type="InterPro" id="IPR015915">
    <property type="entry name" value="Kelch-typ_b-propeller"/>
</dbReference>
<dbReference type="Gene3D" id="2.120.10.80">
    <property type="entry name" value="Kelch-type beta propeller"/>
    <property type="match status" value="2"/>
</dbReference>
<dbReference type="Proteomes" id="UP000677228">
    <property type="component" value="Unassembled WGS sequence"/>
</dbReference>
<dbReference type="PANTHER" id="PTHR45632:SF3">
    <property type="entry name" value="KELCH-LIKE PROTEIN 32"/>
    <property type="match status" value="1"/>
</dbReference>
<dbReference type="Proteomes" id="UP000681722">
    <property type="component" value="Unassembled WGS sequence"/>
</dbReference>
<evidence type="ECO:0000313" key="6">
    <source>
        <dbReference type="EMBL" id="CAF3670235.1"/>
    </source>
</evidence>
<comment type="caution">
    <text evidence="4">The sequence shown here is derived from an EMBL/GenBank/DDBJ whole genome shotgun (WGS) entry which is preliminary data.</text>
</comment>
<keyword evidence="2" id="KW-0677">Repeat</keyword>
<evidence type="ECO:0000256" key="1">
    <source>
        <dbReference type="ARBA" id="ARBA00022441"/>
    </source>
</evidence>
<dbReference type="InterPro" id="IPR017096">
    <property type="entry name" value="BTB-kelch_protein"/>
</dbReference>
<name>A0A813YIB4_9BILA</name>
<dbReference type="Pfam" id="PF00651">
    <property type="entry name" value="BTB"/>
    <property type="match status" value="1"/>
</dbReference>
<dbReference type="SMART" id="SM00612">
    <property type="entry name" value="Kelch"/>
    <property type="match status" value="5"/>
</dbReference>
<dbReference type="EMBL" id="CAJNOQ010001299">
    <property type="protein sequence ID" value="CAF0884784.1"/>
    <property type="molecule type" value="Genomic_DNA"/>
</dbReference>
<dbReference type="InterPro" id="IPR006652">
    <property type="entry name" value="Kelch_1"/>
</dbReference>
<feature type="domain" description="BTB" evidence="3">
    <location>
        <begin position="29"/>
        <end position="96"/>
    </location>
</feature>
<evidence type="ECO:0000313" key="8">
    <source>
        <dbReference type="Proteomes" id="UP000663829"/>
    </source>
</evidence>
<dbReference type="Pfam" id="PF24681">
    <property type="entry name" value="Kelch_KLHDC2_KLHL20_DRC7"/>
    <property type="match status" value="1"/>
</dbReference>
<evidence type="ECO:0000256" key="2">
    <source>
        <dbReference type="ARBA" id="ARBA00022737"/>
    </source>
</evidence>
<reference evidence="4" key="1">
    <citation type="submission" date="2021-02" db="EMBL/GenBank/DDBJ databases">
        <authorList>
            <person name="Nowell W R."/>
        </authorList>
    </citation>
    <scope>NUCLEOTIDE SEQUENCE</scope>
</reference>
<dbReference type="OrthoDB" id="6486384at2759"/>
<organism evidence="4 8">
    <name type="scientific">Didymodactylos carnosus</name>
    <dbReference type="NCBI Taxonomy" id="1234261"/>
    <lineage>
        <taxon>Eukaryota</taxon>
        <taxon>Metazoa</taxon>
        <taxon>Spiralia</taxon>
        <taxon>Gnathifera</taxon>
        <taxon>Rotifera</taxon>
        <taxon>Eurotatoria</taxon>
        <taxon>Bdelloidea</taxon>
        <taxon>Philodinida</taxon>
        <taxon>Philodinidae</taxon>
        <taxon>Didymodactylos</taxon>
    </lineage>
</organism>
<dbReference type="Pfam" id="PF07707">
    <property type="entry name" value="BACK"/>
    <property type="match status" value="1"/>
</dbReference>
<keyword evidence="1" id="KW-0880">Kelch repeat</keyword>
<dbReference type="Gene3D" id="1.25.40.420">
    <property type="match status" value="1"/>
</dbReference>
<dbReference type="PROSITE" id="PS50097">
    <property type="entry name" value="BTB"/>
    <property type="match status" value="1"/>
</dbReference>